<dbReference type="RefSeq" id="XP_007871351.1">
    <property type="nucleotide sequence ID" value="XM_007873160.1"/>
</dbReference>
<evidence type="ECO:0000313" key="2">
    <source>
        <dbReference type="EMBL" id="EPQ50193.1"/>
    </source>
</evidence>
<name>S7PS23_GLOTA</name>
<proteinExistence type="predicted"/>
<evidence type="ECO:0000313" key="3">
    <source>
        <dbReference type="Proteomes" id="UP000030669"/>
    </source>
</evidence>
<dbReference type="GeneID" id="19302945"/>
<feature type="region of interest" description="Disordered" evidence="1">
    <location>
        <begin position="1"/>
        <end position="149"/>
    </location>
</feature>
<feature type="non-terminal residue" evidence="2">
    <location>
        <position position="149"/>
    </location>
</feature>
<dbReference type="KEGG" id="gtr:GLOTRDRAFT_134171"/>
<feature type="compositionally biased region" description="Basic and acidic residues" evidence="1">
    <location>
        <begin position="44"/>
        <end position="73"/>
    </location>
</feature>
<keyword evidence="3" id="KW-1185">Reference proteome</keyword>
<reference evidence="2 3" key="1">
    <citation type="journal article" date="2012" name="Science">
        <title>The Paleozoic origin of enzymatic lignin decomposition reconstructed from 31 fungal genomes.</title>
        <authorList>
            <person name="Floudas D."/>
            <person name="Binder M."/>
            <person name="Riley R."/>
            <person name="Barry K."/>
            <person name="Blanchette R.A."/>
            <person name="Henrissat B."/>
            <person name="Martinez A.T."/>
            <person name="Otillar R."/>
            <person name="Spatafora J.W."/>
            <person name="Yadav J.S."/>
            <person name="Aerts A."/>
            <person name="Benoit I."/>
            <person name="Boyd A."/>
            <person name="Carlson A."/>
            <person name="Copeland A."/>
            <person name="Coutinho P.M."/>
            <person name="de Vries R.P."/>
            <person name="Ferreira P."/>
            <person name="Findley K."/>
            <person name="Foster B."/>
            <person name="Gaskell J."/>
            <person name="Glotzer D."/>
            <person name="Gorecki P."/>
            <person name="Heitman J."/>
            <person name="Hesse C."/>
            <person name="Hori C."/>
            <person name="Igarashi K."/>
            <person name="Jurgens J.A."/>
            <person name="Kallen N."/>
            <person name="Kersten P."/>
            <person name="Kohler A."/>
            <person name="Kuees U."/>
            <person name="Kumar T.K.A."/>
            <person name="Kuo A."/>
            <person name="LaButti K."/>
            <person name="Larrondo L.F."/>
            <person name="Lindquist E."/>
            <person name="Ling A."/>
            <person name="Lombard V."/>
            <person name="Lucas S."/>
            <person name="Lundell T."/>
            <person name="Martin R."/>
            <person name="McLaughlin D.J."/>
            <person name="Morgenstern I."/>
            <person name="Morin E."/>
            <person name="Murat C."/>
            <person name="Nagy L.G."/>
            <person name="Nolan M."/>
            <person name="Ohm R.A."/>
            <person name="Patyshakuliyeva A."/>
            <person name="Rokas A."/>
            <person name="Ruiz-Duenas F.J."/>
            <person name="Sabat G."/>
            <person name="Salamov A."/>
            <person name="Samejima M."/>
            <person name="Schmutz J."/>
            <person name="Slot J.C."/>
            <person name="St John F."/>
            <person name="Stenlid J."/>
            <person name="Sun H."/>
            <person name="Sun S."/>
            <person name="Syed K."/>
            <person name="Tsang A."/>
            <person name="Wiebenga A."/>
            <person name="Young D."/>
            <person name="Pisabarro A."/>
            <person name="Eastwood D.C."/>
            <person name="Martin F."/>
            <person name="Cullen D."/>
            <person name="Grigoriev I.V."/>
            <person name="Hibbett D.S."/>
        </authorList>
    </citation>
    <scope>NUCLEOTIDE SEQUENCE [LARGE SCALE GENOMIC DNA]</scope>
    <source>
        <strain evidence="2 3">ATCC 11539</strain>
    </source>
</reference>
<organism evidence="2 3">
    <name type="scientific">Gloeophyllum trabeum (strain ATCC 11539 / FP-39264 / Madison 617)</name>
    <name type="common">Brown rot fungus</name>
    <dbReference type="NCBI Taxonomy" id="670483"/>
    <lineage>
        <taxon>Eukaryota</taxon>
        <taxon>Fungi</taxon>
        <taxon>Dikarya</taxon>
        <taxon>Basidiomycota</taxon>
        <taxon>Agaricomycotina</taxon>
        <taxon>Agaricomycetes</taxon>
        <taxon>Gloeophyllales</taxon>
        <taxon>Gloeophyllaceae</taxon>
        <taxon>Gloeophyllum</taxon>
    </lineage>
</organism>
<evidence type="ECO:0000256" key="1">
    <source>
        <dbReference type="SAM" id="MobiDB-lite"/>
    </source>
</evidence>
<feature type="compositionally biased region" description="Low complexity" evidence="1">
    <location>
        <begin position="33"/>
        <end position="42"/>
    </location>
</feature>
<dbReference type="AlphaFoldDB" id="S7PS23"/>
<dbReference type="EMBL" id="KB469329">
    <property type="protein sequence ID" value="EPQ50193.1"/>
    <property type="molecule type" value="Genomic_DNA"/>
</dbReference>
<protein>
    <submittedName>
        <fullName evidence="2">Uncharacterized protein</fullName>
    </submittedName>
</protein>
<gene>
    <name evidence="2" type="ORF">GLOTRDRAFT_134171</name>
</gene>
<feature type="compositionally biased region" description="Low complexity" evidence="1">
    <location>
        <begin position="86"/>
        <end position="104"/>
    </location>
</feature>
<accession>S7PS23</accession>
<dbReference type="Proteomes" id="UP000030669">
    <property type="component" value="Unassembled WGS sequence"/>
</dbReference>
<dbReference type="HOGENOM" id="CLU_1754048_0_0_1"/>
<feature type="compositionally biased region" description="Polar residues" evidence="1">
    <location>
        <begin position="20"/>
        <end position="32"/>
    </location>
</feature>
<sequence>MPDLSDQSYVAPPSHPAVQAISQPAANGSTQVNGNAQGNGNARILREDPHGTTVIKVDKVDTHPRDHAKEPSTSDKPLPPQPPQKPTETTDQPSTVPTQPSSQSNEPTVIDTTQPPPYSAAAEGVQSSRPDDAFPPENPRARKVLNGKV</sequence>